<dbReference type="RefSeq" id="WP_379893032.1">
    <property type="nucleotide sequence ID" value="NZ_CBCSCT010000013.1"/>
</dbReference>
<name>A0ABW1IL58_9BACL</name>
<evidence type="ECO:0000259" key="2">
    <source>
        <dbReference type="Pfam" id="PF12850"/>
    </source>
</evidence>
<dbReference type="Gene3D" id="3.60.21.10">
    <property type="match status" value="1"/>
</dbReference>
<evidence type="ECO:0000313" key="3">
    <source>
        <dbReference type="EMBL" id="MFC5985820.1"/>
    </source>
</evidence>
<dbReference type="SUPFAM" id="SSF56300">
    <property type="entry name" value="Metallo-dependent phosphatases"/>
    <property type="match status" value="1"/>
</dbReference>
<evidence type="ECO:0000256" key="1">
    <source>
        <dbReference type="ARBA" id="ARBA00008950"/>
    </source>
</evidence>
<dbReference type="InterPro" id="IPR050126">
    <property type="entry name" value="Ap4A_hydrolase"/>
</dbReference>
<dbReference type="InterPro" id="IPR024654">
    <property type="entry name" value="Calcineurin-like_PHP_lpxH"/>
</dbReference>
<accession>A0ABW1IL58</accession>
<dbReference type="CDD" id="cd00838">
    <property type="entry name" value="MPP_superfamily"/>
    <property type="match status" value="1"/>
</dbReference>
<dbReference type="Pfam" id="PF12850">
    <property type="entry name" value="Metallophos_2"/>
    <property type="match status" value="1"/>
</dbReference>
<dbReference type="PANTHER" id="PTHR42850">
    <property type="entry name" value="METALLOPHOSPHOESTERASE"/>
    <property type="match status" value="1"/>
</dbReference>
<proteinExistence type="inferred from homology"/>
<dbReference type="EMBL" id="JBHSQV010000032">
    <property type="protein sequence ID" value="MFC5985820.1"/>
    <property type="molecule type" value="Genomic_DNA"/>
</dbReference>
<sequence>MEQIAIISDIHGNMPAYDAVLEDIQRRGIRRIFCLGDLVGKGPHSERAVDRTREVCDIVIRGNWDDFIVKPQTSPELQWHQNRLGEERMKYLSELPFCYDYWMSGRRVRLFHASPQSVYCRIQPWDSWEDRLTMFDNTDSTPSSCYVEGPDVAGYGDIHQAYMQHMDGKTLFNTGSVGNPLDMTSASYVIMEGEYKCREAAPFTIQFARVSYDIELSIQLAKDERMPLLEPYAAELRTAVYRGLQSKSKREGEQG</sequence>
<evidence type="ECO:0000313" key="4">
    <source>
        <dbReference type="Proteomes" id="UP001596250"/>
    </source>
</evidence>
<feature type="domain" description="Calcineurin-like phosphoesterase" evidence="2">
    <location>
        <begin position="3"/>
        <end position="192"/>
    </location>
</feature>
<reference evidence="4" key="1">
    <citation type="journal article" date="2019" name="Int. J. Syst. Evol. Microbiol.">
        <title>The Global Catalogue of Microorganisms (GCM) 10K type strain sequencing project: providing services to taxonomists for standard genome sequencing and annotation.</title>
        <authorList>
            <consortium name="The Broad Institute Genomics Platform"/>
            <consortium name="The Broad Institute Genome Sequencing Center for Infectious Disease"/>
            <person name="Wu L."/>
            <person name="Ma J."/>
        </authorList>
    </citation>
    <scope>NUCLEOTIDE SEQUENCE [LARGE SCALE GENOMIC DNA]</scope>
    <source>
        <strain evidence="4">CCM 8749</strain>
    </source>
</reference>
<dbReference type="Proteomes" id="UP001596250">
    <property type="component" value="Unassembled WGS sequence"/>
</dbReference>
<comment type="similarity">
    <text evidence="1">Belongs to the metallophosphoesterase superfamily. YfcE family.</text>
</comment>
<gene>
    <name evidence="3" type="ORF">ACFPXP_05170</name>
</gene>
<dbReference type="InterPro" id="IPR029052">
    <property type="entry name" value="Metallo-depent_PP-like"/>
</dbReference>
<dbReference type="PANTHER" id="PTHR42850:SF2">
    <property type="entry name" value="BLL5683 PROTEIN"/>
    <property type="match status" value="1"/>
</dbReference>
<protein>
    <submittedName>
        <fullName evidence="3">Metallophosphoesterase family protein</fullName>
    </submittedName>
</protein>
<dbReference type="InterPro" id="IPR011152">
    <property type="entry name" value="Pesterase_MJ0912"/>
</dbReference>
<dbReference type="PIRSF" id="PIRSF000883">
    <property type="entry name" value="Pesterase_MJ0912"/>
    <property type="match status" value="1"/>
</dbReference>
<comment type="caution">
    <text evidence="3">The sequence shown here is derived from an EMBL/GenBank/DDBJ whole genome shotgun (WGS) entry which is preliminary data.</text>
</comment>
<organism evidence="3 4">
    <name type="scientific">Marinicrinis lubricantis</name>
    <dbReference type="NCBI Taxonomy" id="2086470"/>
    <lineage>
        <taxon>Bacteria</taxon>
        <taxon>Bacillati</taxon>
        <taxon>Bacillota</taxon>
        <taxon>Bacilli</taxon>
        <taxon>Bacillales</taxon>
        <taxon>Paenibacillaceae</taxon>
    </lineage>
</organism>
<keyword evidence="4" id="KW-1185">Reference proteome</keyword>